<organism evidence="1 2">
    <name type="scientific">Cichorium intybus</name>
    <name type="common">Chicory</name>
    <dbReference type="NCBI Taxonomy" id="13427"/>
    <lineage>
        <taxon>Eukaryota</taxon>
        <taxon>Viridiplantae</taxon>
        <taxon>Streptophyta</taxon>
        <taxon>Embryophyta</taxon>
        <taxon>Tracheophyta</taxon>
        <taxon>Spermatophyta</taxon>
        <taxon>Magnoliopsida</taxon>
        <taxon>eudicotyledons</taxon>
        <taxon>Gunneridae</taxon>
        <taxon>Pentapetalae</taxon>
        <taxon>asterids</taxon>
        <taxon>campanulids</taxon>
        <taxon>Asterales</taxon>
        <taxon>Asteraceae</taxon>
        <taxon>Cichorioideae</taxon>
        <taxon>Cichorieae</taxon>
        <taxon>Cichoriinae</taxon>
        <taxon>Cichorium</taxon>
    </lineage>
</organism>
<keyword evidence="2" id="KW-1185">Reference proteome</keyword>
<sequence length="72" mass="8210">MVACVLKIDPLTLLLILDLYSISDSKKRLYRAYQRLYASMHDKVVGPHKTQFRRDDNYGSIGASITCYVGRA</sequence>
<evidence type="ECO:0000313" key="1">
    <source>
        <dbReference type="EMBL" id="KAI3709862.1"/>
    </source>
</evidence>
<accession>A0ACB9AI91</accession>
<proteinExistence type="predicted"/>
<dbReference type="Proteomes" id="UP001055811">
    <property type="component" value="Linkage Group LG07"/>
</dbReference>
<gene>
    <name evidence="1" type="ORF">L2E82_39630</name>
</gene>
<evidence type="ECO:0000313" key="2">
    <source>
        <dbReference type="Proteomes" id="UP001055811"/>
    </source>
</evidence>
<dbReference type="EMBL" id="CM042015">
    <property type="protein sequence ID" value="KAI3709862.1"/>
    <property type="molecule type" value="Genomic_DNA"/>
</dbReference>
<comment type="caution">
    <text evidence="1">The sequence shown here is derived from an EMBL/GenBank/DDBJ whole genome shotgun (WGS) entry which is preliminary data.</text>
</comment>
<name>A0ACB9AI91_CICIN</name>
<reference evidence="1 2" key="2">
    <citation type="journal article" date="2022" name="Mol. Ecol. Resour.">
        <title>The genomes of chicory, endive, great burdock and yacon provide insights into Asteraceae paleo-polyploidization history and plant inulin production.</title>
        <authorList>
            <person name="Fan W."/>
            <person name="Wang S."/>
            <person name="Wang H."/>
            <person name="Wang A."/>
            <person name="Jiang F."/>
            <person name="Liu H."/>
            <person name="Zhao H."/>
            <person name="Xu D."/>
            <person name="Zhang Y."/>
        </authorList>
    </citation>
    <scope>NUCLEOTIDE SEQUENCE [LARGE SCALE GENOMIC DNA]</scope>
    <source>
        <strain evidence="2">cv. Punajuju</strain>
        <tissue evidence="1">Leaves</tissue>
    </source>
</reference>
<protein>
    <submittedName>
        <fullName evidence="1">Uncharacterized protein</fullName>
    </submittedName>
</protein>
<reference evidence="2" key="1">
    <citation type="journal article" date="2022" name="Mol. Ecol. Resour.">
        <title>The genomes of chicory, endive, great burdock and yacon provide insights into Asteraceae palaeo-polyploidization history and plant inulin production.</title>
        <authorList>
            <person name="Fan W."/>
            <person name="Wang S."/>
            <person name="Wang H."/>
            <person name="Wang A."/>
            <person name="Jiang F."/>
            <person name="Liu H."/>
            <person name="Zhao H."/>
            <person name="Xu D."/>
            <person name="Zhang Y."/>
        </authorList>
    </citation>
    <scope>NUCLEOTIDE SEQUENCE [LARGE SCALE GENOMIC DNA]</scope>
    <source>
        <strain evidence="2">cv. Punajuju</strain>
    </source>
</reference>